<proteinExistence type="predicted"/>
<sequence length="216" mass="22892">MNTGLGVGGTLARWLRRGVAGVLIVGVLLVAGTAFRVWQVARIDDRTPTDAILVLGAAQYNGTPSPVFQARLDMAAELFDEGVAPMVVTVGGKIQGDSTTEAEAGRQYLIRQGVPGDSVLAVAVGSDTLGSIDAVSAMLQSRRVDSIVITSDPWHSLRARTMARDSGLEATVAPTRSGPAVTTRSAQFKGIVRETGALLWYQLTHYQADFPDVIKE</sequence>
<keyword evidence="1" id="KW-0812">Transmembrane</keyword>
<name>A0A516X5P3_9ACTN</name>
<feature type="domain" description="DUF218" evidence="2">
    <location>
        <begin position="50"/>
        <end position="194"/>
    </location>
</feature>
<keyword evidence="1" id="KW-1133">Transmembrane helix</keyword>
<dbReference type="PANTHER" id="PTHR30336:SF20">
    <property type="entry name" value="DUF218 DOMAIN-CONTAINING PROTEIN"/>
    <property type="match status" value="1"/>
</dbReference>
<protein>
    <submittedName>
        <fullName evidence="3">YdcF family protein</fullName>
    </submittedName>
</protein>
<dbReference type="InterPro" id="IPR014729">
    <property type="entry name" value="Rossmann-like_a/b/a_fold"/>
</dbReference>
<accession>A0A516X5P3</accession>
<dbReference type="Pfam" id="PF02698">
    <property type="entry name" value="DUF218"/>
    <property type="match status" value="1"/>
</dbReference>
<dbReference type="Gene3D" id="3.40.50.620">
    <property type="entry name" value="HUPs"/>
    <property type="match status" value="1"/>
</dbReference>
<evidence type="ECO:0000313" key="4">
    <source>
        <dbReference type="Proteomes" id="UP000317344"/>
    </source>
</evidence>
<dbReference type="GO" id="GO:0005886">
    <property type="term" value="C:plasma membrane"/>
    <property type="evidence" value="ECO:0007669"/>
    <property type="project" value="TreeGrafter"/>
</dbReference>
<evidence type="ECO:0000313" key="3">
    <source>
        <dbReference type="EMBL" id="QDQ98001.1"/>
    </source>
</evidence>
<reference evidence="3 4" key="1">
    <citation type="submission" date="2019-07" db="EMBL/GenBank/DDBJ databases">
        <title>Tomitella cavernea sp. nov., an actinomycete isolated from soil.</title>
        <authorList>
            <person name="Cheng J."/>
        </authorList>
    </citation>
    <scope>NUCLEOTIDE SEQUENCE [LARGE SCALE GENOMIC DNA]</scope>
    <source>
        <strain evidence="3 4">HY188</strain>
    </source>
</reference>
<dbReference type="AlphaFoldDB" id="A0A516X5P3"/>
<dbReference type="Proteomes" id="UP000317344">
    <property type="component" value="Chromosome"/>
</dbReference>
<feature type="transmembrane region" description="Helical" evidence="1">
    <location>
        <begin position="20"/>
        <end position="38"/>
    </location>
</feature>
<keyword evidence="4" id="KW-1185">Reference proteome</keyword>
<dbReference type="EMBL" id="CP041765">
    <property type="protein sequence ID" value="QDQ98001.1"/>
    <property type="molecule type" value="Genomic_DNA"/>
</dbReference>
<evidence type="ECO:0000256" key="1">
    <source>
        <dbReference type="SAM" id="Phobius"/>
    </source>
</evidence>
<organism evidence="3 4">
    <name type="scientific">Tomitella fengzijianii</name>
    <dbReference type="NCBI Taxonomy" id="2597660"/>
    <lineage>
        <taxon>Bacteria</taxon>
        <taxon>Bacillati</taxon>
        <taxon>Actinomycetota</taxon>
        <taxon>Actinomycetes</taxon>
        <taxon>Mycobacteriales</taxon>
        <taxon>Tomitella</taxon>
    </lineage>
</organism>
<dbReference type="InterPro" id="IPR003848">
    <property type="entry name" value="DUF218"/>
</dbReference>
<dbReference type="KEGG" id="toy:FO059_12585"/>
<evidence type="ECO:0000259" key="2">
    <source>
        <dbReference type="Pfam" id="PF02698"/>
    </source>
</evidence>
<dbReference type="PANTHER" id="PTHR30336">
    <property type="entry name" value="INNER MEMBRANE PROTEIN, PROBABLE PERMEASE"/>
    <property type="match status" value="1"/>
</dbReference>
<gene>
    <name evidence="3" type="ORF">FO059_12585</name>
</gene>
<dbReference type="RefSeq" id="WP_143909244.1">
    <property type="nucleotide sequence ID" value="NZ_CP041765.1"/>
</dbReference>
<dbReference type="InterPro" id="IPR051599">
    <property type="entry name" value="Cell_Envelope_Assoc"/>
</dbReference>
<dbReference type="CDD" id="cd06259">
    <property type="entry name" value="YdcF-like"/>
    <property type="match status" value="1"/>
</dbReference>
<dbReference type="OrthoDB" id="9782395at2"/>
<keyword evidence="1" id="KW-0472">Membrane</keyword>
<reference evidence="3 4" key="2">
    <citation type="submission" date="2019-07" db="EMBL/GenBank/DDBJ databases">
        <authorList>
            <person name="Huang Y."/>
        </authorList>
    </citation>
    <scope>NUCLEOTIDE SEQUENCE [LARGE SCALE GENOMIC DNA]</scope>
    <source>
        <strain evidence="3 4">HY188</strain>
    </source>
</reference>